<gene>
    <name evidence="2" type="ORF">K0M31_016699</name>
</gene>
<sequence length="146" mass="15917">MLKHVPIPGSVGVRKLLRRVTSVDVVDGGLGKTFSSTPKYHQRSRPSYTGSDPLSRLPANPRGIYGETFPAAATGRRGHQLSLGLMQARFSREFNSAGVVAALFTVSARGRWTTPAQLPRFVSPSFPVPLSTLLLICHCQFWIPDS</sequence>
<dbReference type="Proteomes" id="UP001177670">
    <property type="component" value="Unassembled WGS sequence"/>
</dbReference>
<dbReference type="EMBL" id="JAHYIQ010000052">
    <property type="protein sequence ID" value="KAK1117325.1"/>
    <property type="molecule type" value="Genomic_DNA"/>
</dbReference>
<feature type="compositionally biased region" description="Polar residues" evidence="1">
    <location>
        <begin position="34"/>
        <end position="52"/>
    </location>
</feature>
<accession>A0AA40FE31</accession>
<evidence type="ECO:0000313" key="2">
    <source>
        <dbReference type="EMBL" id="KAK1117325.1"/>
    </source>
</evidence>
<name>A0AA40FE31_9HYME</name>
<feature type="region of interest" description="Disordered" evidence="1">
    <location>
        <begin position="34"/>
        <end position="56"/>
    </location>
</feature>
<evidence type="ECO:0000256" key="1">
    <source>
        <dbReference type="SAM" id="MobiDB-lite"/>
    </source>
</evidence>
<dbReference type="AlphaFoldDB" id="A0AA40FE31"/>
<proteinExistence type="predicted"/>
<organism evidence="2 3">
    <name type="scientific">Melipona bicolor</name>
    <dbReference type="NCBI Taxonomy" id="60889"/>
    <lineage>
        <taxon>Eukaryota</taxon>
        <taxon>Metazoa</taxon>
        <taxon>Ecdysozoa</taxon>
        <taxon>Arthropoda</taxon>
        <taxon>Hexapoda</taxon>
        <taxon>Insecta</taxon>
        <taxon>Pterygota</taxon>
        <taxon>Neoptera</taxon>
        <taxon>Endopterygota</taxon>
        <taxon>Hymenoptera</taxon>
        <taxon>Apocrita</taxon>
        <taxon>Aculeata</taxon>
        <taxon>Apoidea</taxon>
        <taxon>Anthophila</taxon>
        <taxon>Apidae</taxon>
        <taxon>Melipona</taxon>
    </lineage>
</organism>
<protein>
    <submittedName>
        <fullName evidence="2">Uncharacterized protein</fullName>
    </submittedName>
</protein>
<keyword evidence="3" id="KW-1185">Reference proteome</keyword>
<evidence type="ECO:0000313" key="3">
    <source>
        <dbReference type="Proteomes" id="UP001177670"/>
    </source>
</evidence>
<reference evidence="2" key="1">
    <citation type="submission" date="2021-10" db="EMBL/GenBank/DDBJ databases">
        <title>Melipona bicolor Genome sequencing and assembly.</title>
        <authorList>
            <person name="Araujo N.S."/>
            <person name="Arias M.C."/>
        </authorList>
    </citation>
    <scope>NUCLEOTIDE SEQUENCE</scope>
    <source>
        <strain evidence="2">USP_2M_L1-L4_2017</strain>
        <tissue evidence="2">Whole body</tissue>
    </source>
</reference>
<comment type="caution">
    <text evidence="2">The sequence shown here is derived from an EMBL/GenBank/DDBJ whole genome shotgun (WGS) entry which is preliminary data.</text>
</comment>